<dbReference type="EMBL" id="JAHRIM010070515">
    <property type="protein sequence ID" value="MEQ2272835.1"/>
    <property type="molecule type" value="Genomic_DNA"/>
</dbReference>
<accession>A0ABV0WTH6</accession>
<feature type="transmembrane region" description="Helical" evidence="1">
    <location>
        <begin position="29"/>
        <end position="54"/>
    </location>
</feature>
<name>A0ABV0WTH6_9TELE</name>
<evidence type="ECO:0000256" key="1">
    <source>
        <dbReference type="SAM" id="Phobius"/>
    </source>
</evidence>
<keyword evidence="1" id="KW-0472">Membrane</keyword>
<keyword evidence="3" id="KW-1185">Reference proteome</keyword>
<evidence type="ECO:0000313" key="2">
    <source>
        <dbReference type="EMBL" id="MEQ2272835.1"/>
    </source>
</evidence>
<proteinExistence type="predicted"/>
<keyword evidence="1" id="KW-0812">Transmembrane</keyword>
<protein>
    <submittedName>
        <fullName evidence="2">Uncharacterized protein</fullName>
    </submittedName>
</protein>
<sequence length="101" mass="11264">MDDEEEINNKIKSWIWGCRITNVPHTKRMILCMSCHMCHFLFGIVHAFVFSSILNCMHHSPRIAAVPEVVVGGEAEVGGTELTVWAAGIETCYISNKALCN</sequence>
<comment type="caution">
    <text evidence="2">The sequence shown here is derived from an EMBL/GenBank/DDBJ whole genome shotgun (WGS) entry which is preliminary data.</text>
</comment>
<dbReference type="Proteomes" id="UP001444071">
    <property type="component" value="Unassembled WGS sequence"/>
</dbReference>
<reference evidence="2 3" key="1">
    <citation type="submission" date="2021-06" db="EMBL/GenBank/DDBJ databases">
        <authorList>
            <person name="Palmer J.M."/>
        </authorList>
    </citation>
    <scope>NUCLEOTIDE SEQUENCE [LARGE SCALE GENOMIC DNA]</scope>
    <source>
        <strain evidence="2 3">XR_2019</strain>
        <tissue evidence="2">Muscle</tissue>
    </source>
</reference>
<keyword evidence="1" id="KW-1133">Transmembrane helix</keyword>
<evidence type="ECO:0000313" key="3">
    <source>
        <dbReference type="Proteomes" id="UP001444071"/>
    </source>
</evidence>
<organism evidence="2 3">
    <name type="scientific">Xenotaenia resolanae</name>
    <dbReference type="NCBI Taxonomy" id="208358"/>
    <lineage>
        <taxon>Eukaryota</taxon>
        <taxon>Metazoa</taxon>
        <taxon>Chordata</taxon>
        <taxon>Craniata</taxon>
        <taxon>Vertebrata</taxon>
        <taxon>Euteleostomi</taxon>
        <taxon>Actinopterygii</taxon>
        <taxon>Neopterygii</taxon>
        <taxon>Teleostei</taxon>
        <taxon>Neoteleostei</taxon>
        <taxon>Acanthomorphata</taxon>
        <taxon>Ovalentaria</taxon>
        <taxon>Atherinomorphae</taxon>
        <taxon>Cyprinodontiformes</taxon>
        <taxon>Goodeidae</taxon>
        <taxon>Xenotaenia</taxon>
    </lineage>
</organism>
<gene>
    <name evidence="2" type="ORF">XENORESO_014329</name>
</gene>